<feature type="transmembrane region" description="Helical" evidence="6">
    <location>
        <begin position="31"/>
        <end position="50"/>
    </location>
</feature>
<evidence type="ECO:0000256" key="5">
    <source>
        <dbReference type="ARBA" id="ARBA00023136"/>
    </source>
</evidence>
<reference evidence="8" key="1">
    <citation type="journal article" date="2019" name="Int. J. Syst. Evol. Microbiol.">
        <title>The Global Catalogue of Microorganisms (GCM) 10K type strain sequencing project: providing services to taxonomists for standard genome sequencing and annotation.</title>
        <authorList>
            <consortium name="The Broad Institute Genomics Platform"/>
            <consortium name="The Broad Institute Genome Sequencing Center for Infectious Disease"/>
            <person name="Wu L."/>
            <person name="Ma J."/>
        </authorList>
    </citation>
    <scope>NUCLEOTIDE SEQUENCE [LARGE SCALE GENOMIC DNA]</scope>
    <source>
        <strain evidence="8">JCM 17304</strain>
    </source>
</reference>
<accession>A0ABP7W872</accession>
<evidence type="ECO:0000256" key="1">
    <source>
        <dbReference type="ARBA" id="ARBA00004651"/>
    </source>
</evidence>
<proteinExistence type="predicted"/>
<keyword evidence="4 6" id="KW-1133">Transmembrane helix</keyword>
<keyword evidence="8" id="KW-1185">Reference proteome</keyword>
<dbReference type="EMBL" id="BAABDM010000001">
    <property type="protein sequence ID" value="GAA4082408.1"/>
    <property type="molecule type" value="Genomic_DNA"/>
</dbReference>
<comment type="subcellular location">
    <subcellularLocation>
        <location evidence="1">Cell membrane</location>
        <topology evidence="1">Multi-pass membrane protein</topology>
    </subcellularLocation>
</comment>
<feature type="transmembrane region" description="Helical" evidence="6">
    <location>
        <begin position="62"/>
        <end position="82"/>
    </location>
</feature>
<evidence type="ECO:0000313" key="7">
    <source>
        <dbReference type="EMBL" id="GAA4082408.1"/>
    </source>
</evidence>
<evidence type="ECO:0000313" key="8">
    <source>
        <dbReference type="Proteomes" id="UP001500392"/>
    </source>
</evidence>
<dbReference type="RefSeq" id="WP_344931752.1">
    <property type="nucleotide sequence ID" value="NZ_BAABDM010000001.1"/>
</dbReference>
<sequence>MKSILLQTNTAIWALLALATALTWYMGSDATLNMPAIMLLIAFFKTRLVIMHFMEVNQAPIALRLAGETWGIVCCAALIFLYS</sequence>
<protein>
    <recommendedName>
        <fullName evidence="9">Prokaryotic cytochrome C oxidase subunit IV family protein</fullName>
    </recommendedName>
</protein>
<comment type="caution">
    <text evidence="7">The sequence shown here is derived from an EMBL/GenBank/DDBJ whole genome shotgun (WGS) entry which is preliminary data.</text>
</comment>
<evidence type="ECO:0000256" key="2">
    <source>
        <dbReference type="ARBA" id="ARBA00022475"/>
    </source>
</evidence>
<keyword evidence="2" id="KW-1003">Cell membrane</keyword>
<dbReference type="Proteomes" id="UP001500392">
    <property type="component" value="Unassembled WGS sequence"/>
</dbReference>
<evidence type="ECO:0008006" key="9">
    <source>
        <dbReference type="Google" id="ProtNLM"/>
    </source>
</evidence>
<name>A0ABP7W872_9GAMM</name>
<dbReference type="InterPro" id="IPR005171">
    <property type="entry name" value="Cyt_c_oxidase_su4_prok"/>
</dbReference>
<evidence type="ECO:0000256" key="6">
    <source>
        <dbReference type="SAM" id="Phobius"/>
    </source>
</evidence>
<gene>
    <name evidence="7" type="ORF">GCM10022414_01180</name>
</gene>
<evidence type="ECO:0000256" key="4">
    <source>
        <dbReference type="ARBA" id="ARBA00022989"/>
    </source>
</evidence>
<evidence type="ECO:0000256" key="3">
    <source>
        <dbReference type="ARBA" id="ARBA00022692"/>
    </source>
</evidence>
<organism evidence="7 8">
    <name type="scientific">Zhongshania borealis</name>
    <dbReference type="NCBI Taxonomy" id="889488"/>
    <lineage>
        <taxon>Bacteria</taxon>
        <taxon>Pseudomonadati</taxon>
        <taxon>Pseudomonadota</taxon>
        <taxon>Gammaproteobacteria</taxon>
        <taxon>Cellvibrionales</taxon>
        <taxon>Spongiibacteraceae</taxon>
        <taxon>Zhongshania</taxon>
    </lineage>
</organism>
<keyword evidence="3 6" id="KW-0812">Transmembrane</keyword>
<keyword evidence="5 6" id="KW-0472">Membrane</keyword>
<dbReference type="Pfam" id="PF03626">
    <property type="entry name" value="COX4_pro"/>
    <property type="match status" value="1"/>
</dbReference>